<keyword evidence="3" id="KW-1185">Reference proteome</keyword>
<sequence length="190" mass="23271">MNPFFGITIVEILYKNLTILFFKFFCQNIQKNYKFKVVLFLQQTVHFKKNGFFVWMLCILQQEKKKIKNYGKKFGVEVTTRSKKIKKFIFIFIFNFFIKCLFVFVNRHDSIKKKFFIPPPRDKEKKNRKLELELLAQHTSQDQVNIWKFFYFYFLLFILYFYLRLEGRENLGGKRKGREKKLMIKNSGEK</sequence>
<feature type="transmembrane region" description="Helical" evidence="1">
    <location>
        <begin position="6"/>
        <end position="26"/>
    </location>
</feature>
<evidence type="ECO:0000256" key="1">
    <source>
        <dbReference type="SAM" id="Phobius"/>
    </source>
</evidence>
<feature type="transmembrane region" description="Helical" evidence="1">
    <location>
        <begin position="88"/>
        <end position="105"/>
    </location>
</feature>
<feature type="transmembrane region" description="Helical" evidence="1">
    <location>
        <begin position="146"/>
        <end position="165"/>
    </location>
</feature>
<proteinExistence type="predicted"/>
<name>X6MZY2_RETFI</name>
<keyword evidence="1" id="KW-1133">Transmembrane helix</keyword>
<keyword evidence="1" id="KW-0472">Membrane</keyword>
<dbReference type="EMBL" id="ASPP01013904">
    <property type="protein sequence ID" value="ETO19208.1"/>
    <property type="molecule type" value="Genomic_DNA"/>
</dbReference>
<comment type="caution">
    <text evidence="2">The sequence shown here is derived from an EMBL/GenBank/DDBJ whole genome shotgun (WGS) entry which is preliminary data.</text>
</comment>
<protein>
    <recommendedName>
        <fullName evidence="4">Transmembrane protein</fullName>
    </recommendedName>
</protein>
<gene>
    <name evidence="2" type="ORF">RFI_18023</name>
</gene>
<reference evidence="2 3" key="1">
    <citation type="journal article" date="2013" name="Curr. Biol.">
        <title>The Genome of the Foraminiferan Reticulomyxa filosa.</title>
        <authorList>
            <person name="Glockner G."/>
            <person name="Hulsmann N."/>
            <person name="Schleicher M."/>
            <person name="Noegel A.A."/>
            <person name="Eichinger L."/>
            <person name="Gallinger C."/>
            <person name="Pawlowski J."/>
            <person name="Sierra R."/>
            <person name="Euteneuer U."/>
            <person name="Pillet L."/>
            <person name="Moustafa A."/>
            <person name="Platzer M."/>
            <person name="Groth M."/>
            <person name="Szafranski K."/>
            <person name="Schliwa M."/>
        </authorList>
    </citation>
    <scope>NUCLEOTIDE SEQUENCE [LARGE SCALE GENOMIC DNA]</scope>
</reference>
<evidence type="ECO:0000313" key="3">
    <source>
        <dbReference type="Proteomes" id="UP000023152"/>
    </source>
</evidence>
<evidence type="ECO:0000313" key="2">
    <source>
        <dbReference type="EMBL" id="ETO19208.1"/>
    </source>
</evidence>
<dbReference type="Proteomes" id="UP000023152">
    <property type="component" value="Unassembled WGS sequence"/>
</dbReference>
<accession>X6MZY2</accession>
<dbReference type="AlphaFoldDB" id="X6MZY2"/>
<evidence type="ECO:0008006" key="4">
    <source>
        <dbReference type="Google" id="ProtNLM"/>
    </source>
</evidence>
<organism evidence="2 3">
    <name type="scientific">Reticulomyxa filosa</name>
    <dbReference type="NCBI Taxonomy" id="46433"/>
    <lineage>
        <taxon>Eukaryota</taxon>
        <taxon>Sar</taxon>
        <taxon>Rhizaria</taxon>
        <taxon>Retaria</taxon>
        <taxon>Foraminifera</taxon>
        <taxon>Monothalamids</taxon>
        <taxon>Reticulomyxidae</taxon>
        <taxon>Reticulomyxa</taxon>
    </lineage>
</organism>
<keyword evidence="1" id="KW-0812">Transmembrane</keyword>